<protein>
    <submittedName>
        <fullName evidence="1">Uncharacterized protein</fullName>
    </submittedName>
</protein>
<evidence type="ECO:0000313" key="2">
    <source>
        <dbReference type="Proteomes" id="UP000006008"/>
    </source>
</evidence>
<sequence length="52" mass="6175">MNLGNAMRYKLYKYTNEIAKYATLIRFLLCLDMKFAQKRMEMCLNLFCGQAV</sequence>
<gene>
    <name evidence="1" type="ORF">HMPREF9450_02297</name>
</gene>
<dbReference type="Proteomes" id="UP000006008">
    <property type="component" value="Unassembled WGS sequence"/>
</dbReference>
<dbReference type="STRING" id="742725.HMPREF9450_02297"/>
<accession>G5HBI7</accession>
<dbReference type="AlphaFoldDB" id="G5HBI7"/>
<name>G5HBI7_9BACT</name>
<evidence type="ECO:0000313" key="1">
    <source>
        <dbReference type="EMBL" id="EHB91214.1"/>
    </source>
</evidence>
<comment type="caution">
    <text evidence="1">The sequence shown here is derived from an EMBL/GenBank/DDBJ whole genome shotgun (WGS) entry which is preliminary data.</text>
</comment>
<proteinExistence type="predicted"/>
<dbReference type="EMBL" id="ADLD01000014">
    <property type="protein sequence ID" value="EHB91214.1"/>
    <property type="molecule type" value="Genomic_DNA"/>
</dbReference>
<dbReference type="HOGENOM" id="CLU_3076022_0_0_10"/>
<keyword evidence="2" id="KW-1185">Reference proteome</keyword>
<organism evidence="1 2">
    <name type="scientific">Alistipes indistinctus YIT 12060</name>
    <dbReference type="NCBI Taxonomy" id="742725"/>
    <lineage>
        <taxon>Bacteria</taxon>
        <taxon>Pseudomonadati</taxon>
        <taxon>Bacteroidota</taxon>
        <taxon>Bacteroidia</taxon>
        <taxon>Bacteroidales</taxon>
        <taxon>Rikenellaceae</taxon>
        <taxon>Alistipes</taxon>
    </lineage>
</organism>
<reference evidence="1 2" key="1">
    <citation type="submission" date="2011-08" db="EMBL/GenBank/DDBJ databases">
        <title>The Genome Sequence of Alistipes indistinctus YIT 12060.</title>
        <authorList>
            <consortium name="The Broad Institute Genome Sequencing Platform"/>
            <person name="Earl A."/>
            <person name="Ward D."/>
            <person name="Feldgarden M."/>
            <person name="Gevers D."/>
            <person name="Morotomi M."/>
            <person name="Young S.K."/>
            <person name="Zeng Q."/>
            <person name="Gargeya S."/>
            <person name="Fitzgerald M."/>
            <person name="Haas B."/>
            <person name="Abouelleil A."/>
            <person name="Alvarado L."/>
            <person name="Arachchi H.M."/>
            <person name="Berlin A."/>
            <person name="Brown A."/>
            <person name="Chapman S.B."/>
            <person name="Chen Z."/>
            <person name="Dunbar C."/>
            <person name="Freedman E."/>
            <person name="Gearin G."/>
            <person name="Gellesch M."/>
            <person name="Goldberg J."/>
            <person name="Griggs A."/>
            <person name="Gujja S."/>
            <person name="Heiman D."/>
            <person name="Howarth C."/>
            <person name="Larson L."/>
            <person name="Lui A."/>
            <person name="MacDonald P.J.P."/>
            <person name="Montmayeur A."/>
            <person name="Murphy C."/>
            <person name="Neiman D."/>
            <person name="Pearson M."/>
            <person name="Priest M."/>
            <person name="Roberts A."/>
            <person name="Saif S."/>
            <person name="Shea T."/>
            <person name="Shenoy N."/>
            <person name="Sisk P."/>
            <person name="Stolte C."/>
            <person name="Sykes S."/>
            <person name="Wortman J."/>
            <person name="Nusbaum C."/>
            <person name="Birren B."/>
        </authorList>
    </citation>
    <scope>NUCLEOTIDE SEQUENCE [LARGE SCALE GENOMIC DNA]</scope>
    <source>
        <strain evidence="1 2">YIT 12060</strain>
    </source>
</reference>